<dbReference type="AlphaFoldDB" id="A0A4Q5LZ08"/>
<dbReference type="InterPro" id="IPR002347">
    <property type="entry name" value="SDR_fam"/>
</dbReference>
<dbReference type="PRINTS" id="PR00081">
    <property type="entry name" value="GDHRDH"/>
</dbReference>
<dbReference type="EMBL" id="SEWF01000018">
    <property type="protein sequence ID" value="RYU95131.1"/>
    <property type="molecule type" value="Genomic_DNA"/>
</dbReference>
<gene>
    <name evidence="4" type="ORF">EWM59_13585</name>
</gene>
<keyword evidence="5" id="KW-1185">Reference proteome</keyword>
<dbReference type="NCBIfam" id="NF005559">
    <property type="entry name" value="PRK07231.1"/>
    <property type="match status" value="1"/>
</dbReference>
<dbReference type="PROSITE" id="PS00061">
    <property type="entry name" value="ADH_SHORT"/>
    <property type="match status" value="1"/>
</dbReference>
<dbReference type="InterPro" id="IPR036291">
    <property type="entry name" value="NAD(P)-bd_dom_sf"/>
</dbReference>
<sequence>MKKNVFSLEGKLALITGGGSGIGFNIAQCMIEAGARVVITGRREHALAESVEALGESAQYVVNDVTELSLLEGLVAHIETHIGPIDILVNNAGINMKKPALEVSDEDFQRIVHTNLNAVFALTRACARRMIERRNGSILMISSMAAYYGIDRVVAYAASKSGVEGMVKVLASEFSKYNVRINAIAPGFIETAMMQTAMSSDPDRMNKALNRTPMGKFGKPDDVGWAAVFLASEGARYITGASLPVDGGNSVGF</sequence>
<feature type="domain" description="Ketoreductase" evidence="3">
    <location>
        <begin position="11"/>
        <end position="187"/>
    </location>
</feature>
<dbReference type="PANTHER" id="PTHR42760:SF115">
    <property type="entry name" value="3-OXOACYL-[ACYL-CARRIER-PROTEIN] REDUCTASE FABG"/>
    <property type="match status" value="1"/>
</dbReference>
<dbReference type="InterPro" id="IPR057326">
    <property type="entry name" value="KR_dom"/>
</dbReference>
<comment type="caution">
    <text evidence="4">The sequence shown here is derived from an EMBL/GenBank/DDBJ whole genome shotgun (WGS) entry which is preliminary data.</text>
</comment>
<dbReference type="SUPFAM" id="SSF51735">
    <property type="entry name" value="NAD(P)-binding Rossmann-fold domains"/>
    <property type="match status" value="1"/>
</dbReference>
<dbReference type="PANTHER" id="PTHR42760">
    <property type="entry name" value="SHORT-CHAIN DEHYDROGENASES/REDUCTASES FAMILY MEMBER"/>
    <property type="match status" value="1"/>
</dbReference>
<name>A0A4Q5LZ08_9BACT</name>
<dbReference type="GO" id="GO:0016616">
    <property type="term" value="F:oxidoreductase activity, acting on the CH-OH group of donors, NAD or NADP as acceptor"/>
    <property type="evidence" value="ECO:0007669"/>
    <property type="project" value="TreeGrafter"/>
</dbReference>
<dbReference type="OrthoDB" id="9804104at2"/>
<keyword evidence="2" id="KW-0560">Oxidoreductase</keyword>
<evidence type="ECO:0000256" key="1">
    <source>
        <dbReference type="ARBA" id="ARBA00006484"/>
    </source>
</evidence>
<protein>
    <submittedName>
        <fullName evidence="4">SDR family oxidoreductase</fullName>
    </submittedName>
</protein>
<dbReference type="Gene3D" id="3.40.50.720">
    <property type="entry name" value="NAD(P)-binding Rossmann-like Domain"/>
    <property type="match status" value="1"/>
</dbReference>
<dbReference type="InterPro" id="IPR020904">
    <property type="entry name" value="Sc_DH/Rdtase_CS"/>
</dbReference>
<comment type="similarity">
    <text evidence="1">Belongs to the short-chain dehydrogenases/reductases (SDR) family.</text>
</comment>
<evidence type="ECO:0000259" key="3">
    <source>
        <dbReference type="SMART" id="SM00822"/>
    </source>
</evidence>
<dbReference type="Pfam" id="PF13561">
    <property type="entry name" value="adh_short_C2"/>
    <property type="match status" value="1"/>
</dbReference>
<reference evidence="4 5" key="1">
    <citation type="submission" date="2019-02" db="EMBL/GenBank/DDBJ databases">
        <title>Bacterial novel species Emticicia sp. 17J42-9 isolated from soil.</title>
        <authorList>
            <person name="Jung H.-Y."/>
        </authorList>
    </citation>
    <scope>NUCLEOTIDE SEQUENCE [LARGE SCALE GENOMIC DNA]</scope>
    <source>
        <strain evidence="4 5">17J42-9</strain>
    </source>
</reference>
<evidence type="ECO:0000256" key="2">
    <source>
        <dbReference type="ARBA" id="ARBA00023002"/>
    </source>
</evidence>
<dbReference type="FunFam" id="3.40.50.720:FF:000084">
    <property type="entry name" value="Short-chain dehydrogenase reductase"/>
    <property type="match status" value="1"/>
</dbReference>
<evidence type="ECO:0000313" key="5">
    <source>
        <dbReference type="Proteomes" id="UP000293162"/>
    </source>
</evidence>
<proteinExistence type="inferred from homology"/>
<dbReference type="Proteomes" id="UP000293162">
    <property type="component" value="Unassembled WGS sequence"/>
</dbReference>
<evidence type="ECO:0000313" key="4">
    <source>
        <dbReference type="EMBL" id="RYU95131.1"/>
    </source>
</evidence>
<dbReference type="PRINTS" id="PR00080">
    <property type="entry name" value="SDRFAMILY"/>
</dbReference>
<dbReference type="SMART" id="SM00822">
    <property type="entry name" value="PKS_KR"/>
    <property type="match status" value="1"/>
</dbReference>
<organism evidence="4 5">
    <name type="scientific">Emticicia agri</name>
    <dbReference type="NCBI Taxonomy" id="2492393"/>
    <lineage>
        <taxon>Bacteria</taxon>
        <taxon>Pseudomonadati</taxon>
        <taxon>Bacteroidota</taxon>
        <taxon>Cytophagia</taxon>
        <taxon>Cytophagales</taxon>
        <taxon>Leadbetterellaceae</taxon>
        <taxon>Emticicia</taxon>
    </lineage>
</organism>
<accession>A0A4Q5LZ08</accession>